<evidence type="ECO:0000256" key="1">
    <source>
        <dbReference type="SAM" id="MobiDB-lite"/>
    </source>
</evidence>
<evidence type="ECO:0000313" key="2">
    <source>
        <dbReference type="EMBL" id="WRL67330.1"/>
    </source>
</evidence>
<name>A0ABZ1BCU4_9ACTN</name>
<keyword evidence="3" id="KW-1185">Reference proteome</keyword>
<dbReference type="EMBL" id="CP141261">
    <property type="protein sequence ID" value="WRL67330.1"/>
    <property type="molecule type" value="Genomic_DNA"/>
</dbReference>
<feature type="compositionally biased region" description="Basic and acidic residues" evidence="1">
    <location>
        <begin position="9"/>
        <end position="21"/>
    </location>
</feature>
<protein>
    <submittedName>
        <fullName evidence="2">Uncharacterized protein</fullName>
    </submittedName>
</protein>
<sequence length="79" mass="8148">MGLPVEVRAGGDHAARDDPVGEHLAGAVDVGEEGLQRVHPLGHAALDGRPLLGPDDPRHDVEREGLLLAGVGEGHPASR</sequence>
<feature type="region of interest" description="Disordered" evidence="1">
    <location>
        <begin position="1"/>
        <end position="22"/>
    </location>
</feature>
<organism evidence="2 3">
    <name type="scientific">Blastococcus brunescens</name>
    <dbReference type="NCBI Taxonomy" id="1564165"/>
    <lineage>
        <taxon>Bacteria</taxon>
        <taxon>Bacillati</taxon>
        <taxon>Actinomycetota</taxon>
        <taxon>Actinomycetes</taxon>
        <taxon>Geodermatophilales</taxon>
        <taxon>Geodermatophilaceae</taxon>
        <taxon>Blastococcus</taxon>
    </lineage>
</organism>
<evidence type="ECO:0000313" key="3">
    <source>
        <dbReference type="Proteomes" id="UP001324287"/>
    </source>
</evidence>
<accession>A0ABZ1BCU4</accession>
<reference evidence="2 3" key="1">
    <citation type="submission" date="2023-12" db="EMBL/GenBank/DDBJ databases">
        <title>Blastococcus brunescens sp. nov., an actonobacterium isolated from sandstone collected in sahara desert.</title>
        <authorList>
            <person name="Gtari M."/>
            <person name="Ghodhbane F."/>
        </authorList>
    </citation>
    <scope>NUCLEOTIDE SEQUENCE [LARGE SCALE GENOMIC DNA]</scope>
    <source>
        <strain evidence="2 3">BMG 8361</strain>
    </source>
</reference>
<dbReference type="Proteomes" id="UP001324287">
    <property type="component" value="Chromosome"/>
</dbReference>
<gene>
    <name evidence="2" type="ORF">U6N30_00850</name>
</gene>
<proteinExistence type="predicted"/>